<evidence type="ECO:0000256" key="2">
    <source>
        <dbReference type="ARBA" id="ARBA00022801"/>
    </source>
</evidence>
<protein>
    <submittedName>
        <fullName evidence="5">DNA primase</fullName>
    </submittedName>
</protein>
<dbReference type="AlphaFoldDB" id="A0A1Y3YU34"/>
<evidence type="ECO:0000313" key="6">
    <source>
        <dbReference type="Proteomes" id="UP000195386"/>
    </source>
</evidence>
<keyword evidence="2" id="KW-0378">Hydrolase</keyword>
<dbReference type="RefSeq" id="WP_087425834.1">
    <property type="nucleotide sequence ID" value="NZ_NFII01000005.1"/>
</dbReference>
<evidence type="ECO:0000259" key="4">
    <source>
        <dbReference type="PROSITE" id="PS51206"/>
    </source>
</evidence>
<dbReference type="InterPro" id="IPR027417">
    <property type="entry name" value="P-loop_NTPase"/>
</dbReference>
<evidence type="ECO:0000256" key="3">
    <source>
        <dbReference type="ARBA" id="ARBA00022840"/>
    </source>
</evidence>
<feature type="domain" description="SF3 helicase" evidence="4">
    <location>
        <begin position="165"/>
        <end position="320"/>
    </location>
</feature>
<name>A0A1Y3YU34_9BACE</name>
<organism evidence="5 6">
    <name type="scientific">Bacteroides clarus</name>
    <dbReference type="NCBI Taxonomy" id="626929"/>
    <lineage>
        <taxon>Bacteria</taxon>
        <taxon>Pseudomonadati</taxon>
        <taxon>Bacteroidota</taxon>
        <taxon>Bacteroidia</taxon>
        <taxon>Bacteroidales</taxon>
        <taxon>Bacteroidaceae</taxon>
        <taxon>Bacteroides</taxon>
    </lineage>
</organism>
<dbReference type="SMART" id="SM00885">
    <property type="entry name" value="D5_N"/>
    <property type="match status" value="1"/>
</dbReference>
<comment type="caution">
    <text evidence="5">The sequence shown here is derived from an EMBL/GenBank/DDBJ whole genome shotgun (WGS) entry which is preliminary data.</text>
</comment>
<dbReference type="InterPro" id="IPR014818">
    <property type="entry name" value="Phage/plasmid_primase_P4_C"/>
</dbReference>
<evidence type="ECO:0000256" key="1">
    <source>
        <dbReference type="ARBA" id="ARBA00022741"/>
    </source>
</evidence>
<evidence type="ECO:0000313" key="5">
    <source>
        <dbReference type="EMBL" id="OUO01354.1"/>
    </source>
</evidence>
<sequence length="381" mass="43496">MNYRPLLQYIISSLKSIVGTKESIAGACDKIQQTAIGINHPFQTFEDQCVYCYTGTHWVRIEDFELKVFLKYAYKRMSGDKIKASQRETIEGLFKQFPYTVMGVTMEQDKEKINFLNGTLDLKNGNLIQHSCQNYFRYVLPYNYAPNATCQMFMKYLDRVLPDKDTQKVLAEYIGWIFTSLKLEKCLFLYGSGRNGKSVFVDIIEALLGKENISHESLSDMCGENGDRSRANLGGKLLNTCSDVAPNAFSGDIFKRIASGEPISSRLLYKDVATLTDYAKMIFCLNELPKTNDKSNGYFRRFLIAPFGVQIPKQEVDPRLAEKIISTELPGIMNWVLEGRRRLITQSGFTESSLCQKQLEEYRYGNGIRKKVNLILPDGFK</sequence>
<accession>A0A1Y3YU34</accession>
<dbReference type="InterPro" id="IPR014015">
    <property type="entry name" value="Helicase_SF3_DNA-vir"/>
</dbReference>
<reference evidence="6" key="1">
    <citation type="submission" date="2017-04" db="EMBL/GenBank/DDBJ databases">
        <title>Function of individual gut microbiota members based on whole genome sequencing of pure cultures obtained from chicken caecum.</title>
        <authorList>
            <person name="Medvecky M."/>
            <person name="Cejkova D."/>
            <person name="Polansky O."/>
            <person name="Karasova D."/>
            <person name="Kubasova T."/>
            <person name="Cizek A."/>
            <person name="Rychlik I."/>
        </authorList>
    </citation>
    <scope>NUCLEOTIDE SEQUENCE [LARGE SCALE GENOMIC DNA]</scope>
    <source>
        <strain evidence="6">An43</strain>
    </source>
</reference>
<dbReference type="Pfam" id="PF08706">
    <property type="entry name" value="D5_N"/>
    <property type="match status" value="1"/>
</dbReference>
<dbReference type="SUPFAM" id="SSF52540">
    <property type="entry name" value="P-loop containing nucleoside triphosphate hydrolases"/>
    <property type="match status" value="1"/>
</dbReference>
<proteinExistence type="predicted"/>
<keyword evidence="1" id="KW-0547">Nucleotide-binding</keyword>
<dbReference type="PANTHER" id="PTHR35372">
    <property type="entry name" value="ATP BINDING PROTEIN-RELATED"/>
    <property type="match status" value="1"/>
</dbReference>
<dbReference type="Pfam" id="PF19263">
    <property type="entry name" value="DUF5906"/>
    <property type="match status" value="1"/>
</dbReference>
<dbReference type="EMBL" id="NFII01000005">
    <property type="protein sequence ID" value="OUO01354.1"/>
    <property type="molecule type" value="Genomic_DNA"/>
</dbReference>
<dbReference type="PANTHER" id="PTHR35372:SF2">
    <property type="entry name" value="SF3 HELICASE DOMAIN-CONTAINING PROTEIN"/>
    <property type="match status" value="1"/>
</dbReference>
<dbReference type="Proteomes" id="UP000195386">
    <property type="component" value="Unassembled WGS sequence"/>
</dbReference>
<dbReference type="PROSITE" id="PS51206">
    <property type="entry name" value="SF3_HELICASE_1"/>
    <property type="match status" value="1"/>
</dbReference>
<dbReference type="GO" id="GO:0005524">
    <property type="term" value="F:ATP binding"/>
    <property type="evidence" value="ECO:0007669"/>
    <property type="project" value="UniProtKB-KW"/>
</dbReference>
<dbReference type="InterPro" id="IPR006500">
    <property type="entry name" value="Helicase_put_C_phage/plasmid"/>
</dbReference>
<dbReference type="Gene3D" id="3.40.50.300">
    <property type="entry name" value="P-loop containing nucleotide triphosphate hydrolases"/>
    <property type="match status" value="1"/>
</dbReference>
<gene>
    <name evidence="5" type="ORF">B5F97_06740</name>
</gene>
<dbReference type="NCBIfam" id="TIGR01613">
    <property type="entry name" value="primase_Cterm"/>
    <property type="match status" value="1"/>
</dbReference>
<keyword evidence="3" id="KW-0067">ATP-binding</keyword>
<dbReference type="InterPro" id="IPR045455">
    <property type="entry name" value="NrS-1_pol-like_helicase"/>
</dbReference>
<dbReference type="InterPro" id="IPR051620">
    <property type="entry name" value="ORF904-like_C"/>
</dbReference>
<dbReference type="GO" id="GO:0016787">
    <property type="term" value="F:hydrolase activity"/>
    <property type="evidence" value="ECO:0007669"/>
    <property type="project" value="UniProtKB-KW"/>
</dbReference>